<dbReference type="Proteomes" id="UP001219525">
    <property type="component" value="Unassembled WGS sequence"/>
</dbReference>
<evidence type="ECO:0008006" key="4">
    <source>
        <dbReference type="Google" id="ProtNLM"/>
    </source>
</evidence>
<proteinExistence type="predicted"/>
<comment type="caution">
    <text evidence="2">The sequence shown here is derived from an EMBL/GenBank/DDBJ whole genome shotgun (WGS) entry which is preliminary data.</text>
</comment>
<evidence type="ECO:0000256" key="1">
    <source>
        <dbReference type="SAM" id="MobiDB-lite"/>
    </source>
</evidence>
<protein>
    <recommendedName>
        <fullName evidence="4">Myb/SANT-like domain-containing protein</fullName>
    </recommendedName>
</protein>
<keyword evidence="3" id="KW-1185">Reference proteome</keyword>
<evidence type="ECO:0000313" key="2">
    <source>
        <dbReference type="EMBL" id="KAJ7192403.1"/>
    </source>
</evidence>
<sequence length="339" mass="37603">MVQVRRSGKSAPNLNRTEPSQLNYLKTRYFDYVFCMKYSGVGWDDEAKHCVATEEYQTEFLQAHGEGYAYCFTKTCPFHDMLEKIYEGGKNYATGSQVLRLGYTAKRVAAGRAKREKENQPPADVNTKDEDDADADVDEAPPRKVIKSKSKPKTKAAVTSLGKNSSSEGAKESTADATGTHLEPMEVSSDDDLVIPPPKASYGKLSRKRVRADSDADDDDATTSHERRRSKSSSSGSAKGKMDTTNNFARSVDNLASAFIQPVVVRDDLSYIAHVNKILQEDSTLLPTDDDGSYYSCISRHFSKDPQDALNFTTSPPAQRRGLIREILREKGRDVPAEF</sequence>
<organism evidence="2 3">
    <name type="scientific">Mycena pura</name>
    <dbReference type="NCBI Taxonomy" id="153505"/>
    <lineage>
        <taxon>Eukaryota</taxon>
        <taxon>Fungi</taxon>
        <taxon>Dikarya</taxon>
        <taxon>Basidiomycota</taxon>
        <taxon>Agaricomycotina</taxon>
        <taxon>Agaricomycetes</taxon>
        <taxon>Agaricomycetidae</taxon>
        <taxon>Agaricales</taxon>
        <taxon>Marasmiineae</taxon>
        <taxon>Mycenaceae</taxon>
        <taxon>Mycena</taxon>
    </lineage>
</organism>
<feature type="region of interest" description="Disordered" evidence="1">
    <location>
        <begin position="109"/>
        <end position="245"/>
    </location>
</feature>
<evidence type="ECO:0000313" key="3">
    <source>
        <dbReference type="Proteomes" id="UP001219525"/>
    </source>
</evidence>
<accession>A0AAD6UQ46</accession>
<gene>
    <name evidence="2" type="ORF">GGX14DRAFT_406354</name>
</gene>
<reference evidence="2" key="1">
    <citation type="submission" date="2023-03" db="EMBL/GenBank/DDBJ databases">
        <title>Massive genome expansion in bonnet fungi (Mycena s.s.) driven by repeated elements and novel gene families across ecological guilds.</title>
        <authorList>
            <consortium name="Lawrence Berkeley National Laboratory"/>
            <person name="Harder C.B."/>
            <person name="Miyauchi S."/>
            <person name="Viragh M."/>
            <person name="Kuo A."/>
            <person name="Thoen E."/>
            <person name="Andreopoulos B."/>
            <person name="Lu D."/>
            <person name="Skrede I."/>
            <person name="Drula E."/>
            <person name="Henrissat B."/>
            <person name="Morin E."/>
            <person name="Kohler A."/>
            <person name="Barry K."/>
            <person name="LaButti K."/>
            <person name="Morin E."/>
            <person name="Salamov A."/>
            <person name="Lipzen A."/>
            <person name="Mereny Z."/>
            <person name="Hegedus B."/>
            <person name="Baldrian P."/>
            <person name="Stursova M."/>
            <person name="Weitz H."/>
            <person name="Taylor A."/>
            <person name="Grigoriev I.V."/>
            <person name="Nagy L.G."/>
            <person name="Martin F."/>
            <person name="Kauserud H."/>
        </authorList>
    </citation>
    <scope>NUCLEOTIDE SEQUENCE</scope>
    <source>
        <strain evidence="2">9144</strain>
    </source>
</reference>
<name>A0AAD6UQ46_9AGAR</name>
<feature type="compositionally biased region" description="Acidic residues" evidence="1">
    <location>
        <begin position="129"/>
        <end position="139"/>
    </location>
</feature>
<dbReference type="EMBL" id="JARJCW010000120">
    <property type="protein sequence ID" value="KAJ7192403.1"/>
    <property type="molecule type" value="Genomic_DNA"/>
</dbReference>
<dbReference type="AlphaFoldDB" id="A0AAD6UQ46"/>
<feature type="compositionally biased region" description="Basic residues" evidence="1">
    <location>
        <begin position="144"/>
        <end position="154"/>
    </location>
</feature>